<name>A0A9J6QM92_9FIRM</name>
<evidence type="ECO:0000313" key="1">
    <source>
        <dbReference type="EMBL" id="MCU7378297.1"/>
    </source>
</evidence>
<dbReference type="Proteomes" id="UP001065549">
    <property type="component" value="Unassembled WGS sequence"/>
</dbReference>
<keyword evidence="1" id="KW-0808">Transferase</keyword>
<dbReference type="InterPro" id="IPR029063">
    <property type="entry name" value="SAM-dependent_MTases_sf"/>
</dbReference>
<dbReference type="GO" id="GO:0008168">
    <property type="term" value="F:methyltransferase activity"/>
    <property type="evidence" value="ECO:0007669"/>
    <property type="project" value="UniProtKB-KW"/>
</dbReference>
<organism evidence="1 2">
    <name type="scientific">Hominibacterium faecale</name>
    <dbReference type="NCBI Taxonomy" id="2839743"/>
    <lineage>
        <taxon>Bacteria</taxon>
        <taxon>Bacillati</taxon>
        <taxon>Bacillota</taxon>
        <taxon>Clostridia</taxon>
        <taxon>Peptostreptococcales</taxon>
        <taxon>Anaerovoracaceae</taxon>
        <taxon>Hominibacterium</taxon>
    </lineage>
</organism>
<comment type="caution">
    <text evidence="1">The sequence shown here is derived from an EMBL/GenBank/DDBJ whole genome shotgun (WGS) entry which is preliminary data.</text>
</comment>
<dbReference type="GO" id="GO:0032259">
    <property type="term" value="P:methylation"/>
    <property type="evidence" value="ECO:0007669"/>
    <property type="project" value="UniProtKB-KW"/>
</dbReference>
<reference evidence="1" key="1">
    <citation type="submission" date="2022-09" db="EMBL/GenBank/DDBJ databases">
        <title>Culturomic study of gut microbiota in children with autism spectrum disorder.</title>
        <authorList>
            <person name="Efimov B.A."/>
            <person name="Chaplin A.V."/>
            <person name="Sokolova S.R."/>
            <person name="Pikina A.P."/>
            <person name="Korzhanova M."/>
            <person name="Belova V."/>
            <person name="Korostin D."/>
        </authorList>
    </citation>
    <scope>NUCLEOTIDE SEQUENCE</scope>
    <source>
        <strain evidence="1">ASD5510</strain>
    </source>
</reference>
<proteinExistence type="predicted"/>
<dbReference type="RefSeq" id="WP_253019822.1">
    <property type="nucleotide sequence ID" value="NZ_JAOSHN010000003.1"/>
</dbReference>
<evidence type="ECO:0000313" key="2">
    <source>
        <dbReference type="Proteomes" id="UP001065549"/>
    </source>
</evidence>
<protein>
    <submittedName>
        <fullName evidence="1">Methyltransferase type 11</fullName>
    </submittedName>
</protein>
<dbReference type="AlphaFoldDB" id="A0A9J6QM92"/>
<dbReference type="EMBL" id="JAOSHN010000003">
    <property type="protein sequence ID" value="MCU7378297.1"/>
    <property type="molecule type" value="Genomic_DNA"/>
</dbReference>
<keyword evidence="1" id="KW-0489">Methyltransferase</keyword>
<accession>A0A9J6QM92</accession>
<gene>
    <name evidence="1" type="ORF">OBO34_08000</name>
</gene>
<keyword evidence="2" id="KW-1185">Reference proteome</keyword>
<sequence length="211" mass="24156">MNQSMENPWKAIDLTDYENHMKLDDVRQLQTLNEMMKDQLNDYLVKTVMILGVAGGNGLDHIKPKQFERVYGVDVNGDYLAECCRRYEDLNSFFPIEADLTGDDLELPCAELLLADLLIEYVGCECFLRVVKLVDPQYASCIIQVNSGEETFVSDSPYLHSFDRLYEVHHQVTEPLLTESMEKGGYSFLAKEERNLPNGKKLVRLDYGKEG</sequence>
<dbReference type="SUPFAM" id="SSF53335">
    <property type="entry name" value="S-adenosyl-L-methionine-dependent methyltransferases"/>
    <property type="match status" value="1"/>
</dbReference>